<dbReference type="AlphaFoldDB" id="A0A6A7RYF3"/>
<evidence type="ECO:0000313" key="2">
    <source>
        <dbReference type="Proteomes" id="UP000342300"/>
    </source>
</evidence>
<organism evidence="1 2">
    <name type="scientific">Candidatus Accumulibacter phosphatis</name>
    <dbReference type="NCBI Taxonomy" id="327160"/>
    <lineage>
        <taxon>Bacteria</taxon>
        <taxon>Pseudomonadati</taxon>
        <taxon>Pseudomonadota</taxon>
        <taxon>Betaproteobacteria</taxon>
        <taxon>Candidatus Accumulibacter</taxon>
    </lineage>
</organism>
<gene>
    <name evidence="1" type="ORF">CRU78_16270</name>
</gene>
<dbReference type="Proteomes" id="UP000342300">
    <property type="component" value="Unassembled WGS sequence"/>
</dbReference>
<name>A0A6A7RYF3_9PROT</name>
<accession>A0A6A7RYF3</accession>
<protein>
    <submittedName>
        <fullName evidence="1">Uncharacterized protein</fullName>
    </submittedName>
</protein>
<evidence type="ECO:0000313" key="1">
    <source>
        <dbReference type="EMBL" id="MQM31976.1"/>
    </source>
</evidence>
<dbReference type="EMBL" id="PDHS01000416">
    <property type="protein sequence ID" value="MQM31976.1"/>
    <property type="molecule type" value="Genomic_DNA"/>
</dbReference>
<sequence>MYIVDDPTLALIARFLGDVASEAYSDEEFFNRQLSAVEAYVEGFPEDERDARALQWIEANAMHYRQQWQKQTAINSLASRRCPDCPLAGGHEEKPCAIHRRWLRLLERYAADKLSSHEYVEMSLALLAAHKSWLKVTRRREPLESARSTALYAS</sequence>
<reference evidence="1 2" key="1">
    <citation type="submission" date="2017-09" db="EMBL/GenBank/DDBJ databases">
        <title>Metagenomic Analysis Reveals Denitrifying Candidatus Accumulibacter and Flanking Population as a Source of N2O.</title>
        <authorList>
            <person name="Gao H."/>
            <person name="Mao Y."/>
            <person name="Zhao X."/>
            <person name="Liu W.-T."/>
            <person name="Zhang T."/>
            <person name="Wells G."/>
        </authorList>
    </citation>
    <scope>NUCLEOTIDE SEQUENCE [LARGE SCALE GENOMIC DNA]</scope>
    <source>
        <strain evidence="1">CANDO_2_IC</strain>
    </source>
</reference>
<proteinExistence type="predicted"/>
<comment type="caution">
    <text evidence="1">The sequence shown here is derived from an EMBL/GenBank/DDBJ whole genome shotgun (WGS) entry which is preliminary data.</text>
</comment>